<gene>
    <name evidence="2" type="ORF">BJ554DRAFT_1621</name>
</gene>
<accession>A0A8H8A187</accession>
<dbReference type="PANTHER" id="PTHR19316">
    <property type="entry name" value="PROTEIN FOLDING REGULATOR"/>
    <property type="match status" value="1"/>
</dbReference>
<dbReference type="Gene3D" id="1.25.10.10">
    <property type="entry name" value="Leucine-rich Repeat Variant"/>
    <property type="match status" value="1"/>
</dbReference>
<dbReference type="EMBL" id="JAEFCI010001110">
    <property type="protein sequence ID" value="KAG5463122.1"/>
    <property type="molecule type" value="Genomic_DNA"/>
</dbReference>
<keyword evidence="3" id="KW-1185">Reference proteome</keyword>
<dbReference type="InterPro" id="IPR016024">
    <property type="entry name" value="ARM-type_fold"/>
</dbReference>
<dbReference type="InterPro" id="IPR011989">
    <property type="entry name" value="ARM-like"/>
</dbReference>
<name>A0A8H8A187_9FUNG</name>
<protein>
    <recommendedName>
        <fullName evidence="4">Nucleotide exchange factor SIL1</fullName>
    </recommendedName>
</protein>
<feature type="compositionally biased region" description="Low complexity" evidence="1">
    <location>
        <begin position="7"/>
        <end position="19"/>
    </location>
</feature>
<dbReference type="InterPro" id="IPR050693">
    <property type="entry name" value="Hsp70_NEF-Inhibitors"/>
</dbReference>
<dbReference type="GO" id="GO:0005783">
    <property type="term" value="C:endoplasmic reticulum"/>
    <property type="evidence" value="ECO:0007669"/>
    <property type="project" value="TreeGrafter"/>
</dbReference>
<sequence length="406" mass="42074">RAKLDDGGAAASDGESGLAVVLGEKGSGGPPPSPVPPGPGLPRPEQEEEEEVLAARAAAASAAAAALAAEFAETRRTPGSDAARVSAEDHGKFRSLAQKVLGFETAGGGGGGGGGDDGAAEELAAVLEDLADVVSERVLGLKLAERPGLLAAVADRLDHPHWRVRKTSALVVGSAAQNAALKMNLAYRLLRALEAEDVPQVSREQIYALSALMRGNHAARMFFLDAVRGLEITADVWRRNSERGVVRKKLAVFVTDLLDASMDPDAGPPAAPAEPSPAGPRFHRAAAPAPPGFFQSPDRDGVQAVGPGPSDPALRDRDVADWCALLSRDLVSGGEHLDADAREKLVLGVRMLLRSSAAACPADPPLRDWLLSEHARFAGDGDFEEYAALALEVADALALRAAASPP</sequence>
<feature type="compositionally biased region" description="Pro residues" evidence="1">
    <location>
        <begin position="266"/>
        <end position="278"/>
    </location>
</feature>
<evidence type="ECO:0000313" key="3">
    <source>
        <dbReference type="Proteomes" id="UP000673691"/>
    </source>
</evidence>
<dbReference type="Proteomes" id="UP000673691">
    <property type="component" value="Unassembled WGS sequence"/>
</dbReference>
<evidence type="ECO:0008006" key="4">
    <source>
        <dbReference type="Google" id="ProtNLM"/>
    </source>
</evidence>
<feature type="compositionally biased region" description="Pro residues" evidence="1">
    <location>
        <begin position="29"/>
        <end position="42"/>
    </location>
</feature>
<dbReference type="SUPFAM" id="SSF48371">
    <property type="entry name" value="ARM repeat"/>
    <property type="match status" value="1"/>
</dbReference>
<proteinExistence type="predicted"/>
<reference evidence="2 3" key="1">
    <citation type="journal article" name="Sci. Rep.">
        <title>Genome-scale phylogenetic analyses confirm Olpidium as the closest living zoosporic fungus to the non-flagellated, terrestrial fungi.</title>
        <authorList>
            <person name="Chang Y."/>
            <person name="Rochon D."/>
            <person name="Sekimoto S."/>
            <person name="Wang Y."/>
            <person name="Chovatia M."/>
            <person name="Sandor L."/>
            <person name="Salamov A."/>
            <person name="Grigoriev I.V."/>
            <person name="Stajich J.E."/>
            <person name="Spatafora J.W."/>
        </authorList>
    </citation>
    <scope>NUCLEOTIDE SEQUENCE [LARGE SCALE GENOMIC DNA]</scope>
    <source>
        <strain evidence="2">S191</strain>
    </source>
</reference>
<dbReference type="AlphaFoldDB" id="A0A8H8A187"/>
<feature type="region of interest" description="Disordered" evidence="1">
    <location>
        <begin position="1"/>
        <end position="49"/>
    </location>
</feature>
<comment type="caution">
    <text evidence="2">The sequence shown here is derived from an EMBL/GenBank/DDBJ whole genome shotgun (WGS) entry which is preliminary data.</text>
</comment>
<dbReference type="GO" id="GO:0000774">
    <property type="term" value="F:adenyl-nucleotide exchange factor activity"/>
    <property type="evidence" value="ECO:0007669"/>
    <property type="project" value="TreeGrafter"/>
</dbReference>
<dbReference type="PANTHER" id="PTHR19316:SF18">
    <property type="entry name" value="HSP70-BINDING PROTEIN 1"/>
    <property type="match status" value="1"/>
</dbReference>
<organism evidence="2 3">
    <name type="scientific">Olpidium bornovanus</name>
    <dbReference type="NCBI Taxonomy" id="278681"/>
    <lineage>
        <taxon>Eukaryota</taxon>
        <taxon>Fungi</taxon>
        <taxon>Fungi incertae sedis</taxon>
        <taxon>Olpidiomycota</taxon>
        <taxon>Olpidiomycotina</taxon>
        <taxon>Olpidiomycetes</taxon>
        <taxon>Olpidiales</taxon>
        <taxon>Olpidiaceae</taxon>
        <taxon>Olpidium</taxon>
    </lineage>
</organism>
<evidence type="ECO:0000313" key="2">
    <source>
        <dbReference type="EMBL" id="KAG5463122.1"/>
    </source>
</evidence>
<evidence type="ECO:0000256" key="1">
    <source>
        <dbReference type="SAM" id="MobiDB-lite"/>
    </source>
</evidence>
<feature type="non-terminal residue" evidence="2">
    <location>
        <position position="1"/>
    </location>
</feature>
<feature type="region of interest" description="Disordered" evidence="1">
    <location>
        <begin position="263"/>
        <end position="313"/>
    </location>
</feature>